<comment type="caution">
    <text evidence="2">The sequence shown here is derived from an EMBL/GenBank/DDBJ whole genome shotgun (WGS) entry which is preliminary data.</text>
</comment>
<sequence length="231" mass="26013">MGTPCDCGTALCEVMCRDCTQYRGACRACFVKDHKYNYFHWAEVWDAELGFYRRHDMSLIAPPLAVGHGSERCDQVPEDTPGLPFTITHTNGVHRTLIHRCGHKTDPVEPLMKSQLFPATFDKPATAYTFQVMQNFHIHNLESKQSAYDYCGSLMRLTDNAFAAENVSTFIRGAHLWSVVTTDKRMGHLHGIGEVLTCRPEGHSVLLCPACPEPGFNMDPKMPLNLPEELR</sequence>
<accession>A0AAD7D9K6</accession>
<dbReference type="Proteomes" id="UP001221757">
    <property type="component" value="Unassembled WGS sequence"/>
</dbReference>
<protein>
    <recommendedName>
        <fullName evidence="1">CxC2-like cysteine cluster KDZ transposase-associated domain-containing protein</fullName>
    </recommendedName>
</protein>
<proteinExistence type="predicted"/>
<organism evidence="2 3">
    <name type="scientific">Mycena rosella</name>
    <name type="common">Pink bonnet</name>
    <name type="synonym">Agaricus rosellus</name>
    <dbReference type="NCBI Taxonomy" id="1033263"/>
    <lineage>
        <taxon>Eukaryota</taxon>
        <taxon>Fungi</taxon>
        <taxon>Dikarya</taxon>
        <taxon>Basidiomycota</taxon>
        <taxon>Agaricomycotina</taxon>
        <taxon>Agaricomycetes</taxon>
        <taxon>Agaricomycetidae</taxon>
        <taxon>Agaricales</taxon>
        <taxon>Marasmiineae</taxon>
        <taxon>Mycenaceae</taxon>
        <taxon>Mycena</taxon>
    </lineage>
</organism>
<dbReference type="Pfam" id="PF18803">
    <property type="entry name" value="CxC2"/>
    <property type="match status" value="1"/>
</dbReference>
<evidence type="ECO:0000313" key="3">
    <source>
        <dbReference type="Proteomes" id="UP001221757"/>
    </source>
</evidence>
<evidence type="ECO:0000313" key="2">
    <source>
        <dbReference type="EMBL" id="KAJ7686283.1"/>
    </source>
</evidence>
<evidence type="ECO:0000259" key="1">
    <source>
        <dbReference type="Pfam" id="PF18803"/>
    </source>
</evidence>
<keyword evidence="3" id="KW-1185">Reference proteome</keyword>
<dbReference type="EMBL" id="JARKIE010000097">
    <property type="protein sequence ID" value="KAJ7686283.1"/>
    <property type="molecule type" value="Genomic_DNA"/>
</dbReference>
<dbReference type="AlphaFoldDB" id="A0AAD7D9K6"/>
<feature type="domain" description="CxC2-like cysteine cluster KDZ transposase-associated" evidence="1">
    <location>
        <begin position="65"/>
        <end position="161"/>
    </location>
</feature>
<dbReference type="InterPro" id="IPR041457">
    <property type="entry name" value="CxC2_KDZ-assoc"/>
</dbReference>
<reference evidence="2" key="1">
    <citation type="submission" date="2023-03" db="EMBL/GenBank/DDBJ databases">
        <title>Massive genome expansion in bonnet fungi (Mycena s.s.) driven by repeated elements and novel gene families across ecological guilds.</title>
        <authorList>
            <consortium name="Lawrence Berkeley National Laboratory"/>
            <person name="Harder C.B."/>
            <person name="Miyauchi S."/>
            <person name="Viragh M."/>
            <person name="Kuo A."/>
            <person name="Thoen E."/>
            <person name="Andreopoulos B."/>
            <person name="Lu D."/>
            <person name="Skrede I."/>
            <person name="Drula E."/>
            <person name="Henrissat B."/>
            <person name="Morin E."/>
            <person name="Kohler A."/>
            <person name="Barry K."/>
            <person name="LaButti K."/>
            <person name="Morin E."/>
            <person name="Salamov A."/>
            <person name="Lipzen A."/>
            <person name="Mereny Z."/>
            <person name="Hegedus B."/>
            <person name="Baldrian P."/>
            <person name="Stursova M."/>
            <person name="Weitz H."/>
            <person name="Taylor A."/>
            <person name="Grigoriev I.V."/>
            <person name="Nagy L.G."/>
            <person name="Martin F."/>
            <person name="Kauserud H."/>
        </authorList>
    </citation>
    <scope>NUCLEOTIDE SEQUENCE</scope>
    <source>
        <strain evidence="2">CBHHK067</strain>
    </source>
</reference>
<gene>
    <name evidence="2" type="ORF">B0H17DRAFT_940549</name>
</gene>
<name>A0AAD7D9K6_MYCRO</name>